<dbReference type="SMART" id="SM00914">
    <property type="entry name" value="IDEAL"/>
    <property type="match status" value="1"/>
</dbReference>
<dbReference type="InterPro" id="IPR027393">
    <property type="entry name" value="Virus_scaffolding_prot_C"/>
</dbReference>
<dbReference type="Gene3D" id="4.10.810.10">
    <property type="entry name" value="Virus Scaffolding Protein, Chain A"/>
    <property type="match status" value="1"/>
</dbReference>
<dbReference type="RefSeq" id="WP_311075747.1">
    <property type="nucleotide sequence ID" value="NZ_CP134494.1"/>
</dbReference>
<dbReference type="InterPro" id="IPR014957">
    <property type="entry name" value="IDEAL_dom"/>
</dbReference>
<reference evidence="2 3" key="1">
    <citation type="submission" date="2023-09" db="EMBL/GenBank/DDBJ databases">
        <title>Microbial mechanism of fulvic acid promoting antimony reduction mineralization in rice fields.</title>
        <authorList>
            <person name="Chen G."/>
            <person name="Lan J."/>
        </authorList>
    </citation>
    <scope>NUCLEOTIDE SEQUENCE [LARGE SCALE GENOMIC DNA]</scope>
    <source>
        <strain evidence="2 3">PS1</strain>
    </source>
</reference>
<evidence type="ECO:0000259" key="1">
    <source>
        <dbReference type="SMART" id="SM00914"/>
    </source>
</evidence>
<sequence>MLSNNETILRVGDWIKGKSRDGELFIGYIESLDILDDKVNATITSSDDESMVGKTIPMSSNGVKKLPDPKVQNKEQIQYLIDLALATGDEEWFLELSEQLKSIRELVKGIRV</sequence>
<evidence type="ECO:0000313" key="3">
    <source>
        <dbReference type="Proteomes" id="UP001303324"/>
    </source>
</evidence>
<name>A0ABY9VNQ6_9BACI</name>
<proteinExistence type="predicted"/>
<protein>
    <submittedName>
        <fullName evidence="2">IDEAL domain-containing protein</fullName>
    </submittedName>
</protein>
<organism evidence="2 3">
    <name type="scientific">Mesobacillus jeotgali</name>
    <dbReference type="NCBI Taxonomy" id="129985"/>
    <lineage>
        <taxon>Bacteria</taxon>
        <taxon>Bacillati</taxon>
        <taxon>Bacillota</taxon>
        <taxon>Bacilli</taxon>
        <taxon>Bacillales</taxon>
        <taxon>Bacillaceae</taxon>
        <taxon>Mesobacillus</taxon>
    </lineage>
</organism>
<accession>A0ABY9VNQ6</accession>
<dbReference type="Pfam" id="PF08858">
    <property type="entry name" value="IDEAL"/>
    <property type="match status" value="1"/>
</dbReference>
<dbReference type="Proteomes" id="UP001303324">
    <property type="component" value="Chromosome"/>
</dbReference>
<keyword evidence="3" id="KW-1185">Reference proteome</keyword>
<gene>
    <name evidence="2" type="ORF">RH061_09950</name>
</gene>
<dbReference type="EMBL" id="CP134494">
    <property type="protein sequence ID" value="WNF24779.1"/>
    <property type="molecule type" value="Genomic_DNA"/>
</dbReference>
<feature type="domain" description="IDEAL" evidence="1">
    <location>
        <begin position="65"/>
        <end position="100"/>
    </location>
</feature>
<evidence type="ECO:0000313" key="2">
    <source>
        <dbReference type="EMBL" id="WNF24779.1"/>
    </source>
</evidence>